<keyword evidence="2" id="KW-1133">Transmembrane helix</keyword>
<dbReference type="AlphaFoldDB" id="A0A2P7SFQ6"/>
<keyword evidence="4" id="KW-0255">Endonuclease</keyword>
<feature type="transmembrane region" description="Helical" evidence="2">
    <location>
        <begin position="67"/>
        <end position="85"/>
    </location>
</feature>
<dbReference type="Pfam" id="PF03372">
    <property type="entry name" value="Exo_endo_phos"/>
    <property type="match status" value="1"/>
</dbReference>
<evidence type="ECO:0000256" key="2">
    <source>
        <dbReference type="SAM" id="Phobius"/>
    </source>
</evidence>
<evidence type="ECO:0000259" key="3">
    <source>
        <dbReference type="Pfam" id="PF03372"/>
    </source>
</evidence>
<dbReference type="InterPro" id="IPR036691">
    <property type="entry name" value="Endo/exonu/phosph_ase_sf"/>
</dbReference>
<keyword evidence="2" id="KW-0812">Transmembrane</keyword>
<keyword evidence="5" id="KW-1185">Reference proteome</keyword>
<dbReference type="Proteomes" id="UP000240653">
    <property type="component" value="Unassembled WGS sequence"/>
</dbReference>
<organism evidence="4 5">
    <name type="scientific">Pseudaminobacter soli</name>
    <name type="common">ex Li et al. 2025</name>
    <dbReference type="NCBI Taxonomy" id="1295366"/>
    <lineage>
        <taxon>Bacteria</taxon>
        <taxon>Pseudomonadati</taxon>
        <taxon>Pseudomonadota</taxon>
        <taxon>Alphaproteobacteria</taxon>
        <taxon>Hyphomicrobiales</taxon>
        <taxon>Phyllobacteriaceae</taxon>
        <taxon>Pseudaminobacter</taxon>
    </lineage>
</organism>
<dbReference type="RefSeq" id="WP_106723740.1">
    <property type="nucleotide sequence ID" value="NZ_PXYL01000004.1"/>
</dbReference>
<protein>
    <submittedName>
        <fullName evidence="4">AP endonuclease</fullName>
    </submittedName>
</protein>
<gene>
    <name evidence="4" type="ORF">C7I85_09550</name>
</gene>
<comment type="caution">
    <text evidence="4">The sequence shown here is derived from an EMBL/GenBank/DDBJ whole genome shotgun (WGS) entry which is preliminary data.</text>
</comment>
<reference evidence="4 5" key="1">
    <citation type="submission" date="2018-03" db="EMBL/GenBank/DDBJ databases">
        <title>The draft genome of Mesorhizobium soli JCM 19897.</title>
        <authorList>
            <person name="Li L."/>
            <person name="Liu L."/>
            <person name="Liang L."/>
            <person name="Wang T."/>
            <person name="Zhang X."/>
        </authorList>
    </citation>
    <scope>NUCLEOTIDE SEQUENCE [LARGE SCALE GENOMIC DNA]</scope>
    <source>
        <strain evidence="4 5">JCM 19897</strain>
    </source>
</reference>
<dbReference type="Gene3D" id="3.60.10.10">
    <property type="entry name" value="Endonuclease/exonuclease/phosphatase"/>
    <property type="match status" value="1"/>
</dbReference>
<feature type="domain" description="Endonuclease/exonuclease/phosphatase" evidence="3">
    <location>
        <begin position="110"/>
        <end position="312"/>
    </location>
</feature>
<name>A0A2P7SFQ6_9HYPH</name>
<evidence type="ECO:0000313" key="4">
    <source>
        <dbReference type="EMBL" id="PSJ61313.1"/>
    </source>
</evidence>
<evidence type="ECO:0000313" key="5">
    <source>
        <dbReference type="Proteomes" id="UP000240653"/>
    </source>
</evidence>
<dbReference type="GO" id="GO:0004519">
    <property type="term" value="F:endonuclease activity"/>
    <property type="evidence" value="ECO:0007669"/>
    <property type="project" value="UniProtKB-KW"/>
</dbReference>
<dbReference type="OrthoDB" id="3808618at2"/>
<dbReference type="InterPro" id="IPR005135">
    <property type="entry name" value="Endo/exonuclease/phosphatase"/>
</dbReference>
<keyword evidence="4" id="KW-0540">Nuclease</keyword>
<feature type="region of interest" description="Disordered" evidence="1">
    <location>
        <begin position="330"/>
        <end position="352"/>
    </location>
</feature>
<keyword evidence="2" id="KW-0472">Membrane</keyword>
<proteinExistence type="predicted"/>
<feature type="transmembrane region" description="Helical" evidence="2">
    <location>
        <begin position="12"/>
        <end position="31"/>
    </location>
</feature>
<dbReference type="EMBL" id="PXYL01000004">
    <property type="protein sequence ID" value="PSJ61313.1"/>
    <property type="molecule type" value="Genomic_DNA"/>
</dbReference>
<dbReference type="SUPFAM" id="SSF56219">
    <property type="entry name" value="DNase I-like"/>
    <property type="match status" value="1"/>
</dbReference>
<feature type="transmembrane region" description="Helical" evidence="2">
    <location>
        <begin position="43"/>
        <end position="60"/>
    </location>
</feature>
<sequence length="352" mass="38061">MKRTAFRNKLELAAFAASIILSVPLVLGFFSRLHPAFDSFAHFRLHLAVLLALAALPMLFGRFRKEGVIALALAGGAVASVSGTMQSLGPAVVHAGFAPKDETQPVYKLLQLNLRYNNPEPNKVLSLIGRIRPDVVTLEEVSDMWTEKLALLSSAYPHRIICPSPKGQYGVAILSTRPFVEGQEAKCHNRDSFAIAPIDFGGRAVDIAALHLGWPWPFDQPRQISALARPLSELGETALLAGDFNATPWSAAVAHVGQMGGLALVPSVGPTWQWLKFPEFLRFSGLPIDQVMHKGNVVVNTARTLGEAGSDHLPVLVEFSLMASSPRHEENAETATATFVRRSPIAAGHESS</sequence>
<evidence type="ECO:0000256" key="1">
    <source>
        <dbReference type="SAM" id="MobiDB-lite"/>
    </source>
</evidence>
<accession>A0A2P7SFQ6</accession>
<keyword evidence="4" id="KW-0378">Hydrolase</keyword>